<dbReference type="Gene3D" id="3.30.2350.10">
    <property type="entry name" value="Pseudouridine synthase"/>
    <property type="match status" value="1"/>
</dbReference>
<dbReference type="EC" id="5.4.99.25" evidence="5"/>
<feature type="binding site" evidence="5">
    <location>
        <position position="74"/>
    </location>
    <ligand>
        <name>substrate</name>
    </ligand>
</feature>
<dbReference type="GO" id="GO:0031119">
    <property type="term" value="P:tRNA pseudouridine synthesis"/>
    <property type="evidence" value="ECO:0007669"/>
    <property type="project" value="UniProtKB-UniRule"/>
</dbReference>
<comment type="function">
    <text evidence="5">Responsible for synthesis of pseudouridine from uracil-55 in the psi GC loop of transfer RNAs.</text>
</comment>
<dbReference type="Pfam" id="PF09157">
    <property type="entry name" value="TruB-C_2"/>
    <property type="match status" value="1"/>
</dbReference>
<dbReference type="GO" id="GO:1990481">
    <property type="term" value="P:mRNA pseudouridine synthesis"/>
    <property type="evidence" value="ECO:0007669"/>
    <property type="project" value="TreeGrafter"/>
</dbReference>
<dbReference type="CDD" id="cd02573">
    <property type="entry name" value="PseudoU_synth_EcTruB"/>
    <property type="match status" value="1"/>
</dbReference>
<dbReference type="PANTHER" id="PTHR13767">
    <property type="entry name" value="TRNA-PSEUDOURIDINE SYNTHASE"/>
    <property type="match status" value="1"/>
</dbReference>
<dbReference type="NCBIfam" id="TIGR00431">
    <property type="entry name" value="TruB"/>
    <property type="match status" value="1"/>
</dbReference>
<dbReference type="SUPFAM" id="SSF88697">
    <property type="entry name" value="PUA domain-like"/>
    <property type="match status" value="1"/>
</dbReference>
<proteinExistence type="inferred from homology"/>
<dbReference type="InterPro" id="IPR015240">
    <property type="entry name" value="tRNA_sdUridine_synth_fam1_C"/>
</dbReference>
<dbReference type="EMBL" id="PDKR01000002">
    <property type="protein sequence ID" value="PPI88612.1"/>
    <property type="molecule type" value="Genomic_DNA"/>
</dbReference>
<dbReference type="InterPro" id="IPR015947">
    <property type="entry name" value="PUA-like_sf"/>
</dbReference>
<dbReference type="CDD" id="cd21152">
    <property type="entry name" value="PUA_TruB_bacterial"/>
    <property type="match status" value="1"/>
</dbReference>
<comment type="catalytic activity">
    <reaction evidence="1 5">
        <text>uridine(55) in tRNA = pseudouridine(55) in tRNA</text>
        <dbReference type="Rhea" id="RHEA:42532"/>
        <dbReference type="Rhea" id="RHEA-COMP:10101"/>
        <dbReference type="Rhea" id="RHEA-COMP:10102"/>
        <dbReference type="ChEBI" id="CHEBI:65314"/>
        <dbReference type="ChEBI" id="CHEBI:65315"/>
        <dbReference type="EC" id="5.4.99.25"/>
    </reaction>
</comment>
<evidence type="ECO:0000259" key="7">
    <source>
        <dbReference type="Pfam" id="PF09157"/>
    </source>
</evidence>
<dbReference type="Gene3D" id="2.30.130.10">
    <property type="entry name" value="PUA domain"/>
    <property type="match status" value="1"/>
</dbReference>
<sequence>MQVNNHLNINGILLLDKPNGISSNYALQKIKHIFNSNKVGYTGTLDPLATGMLPICFGEATKFSQYLINANKRYLVIARLGKRTDTADAYGNVLKENLINFTKQNLYTVLESFKGVISQVPPMFSAIKYKGCPLYKYARKGIVIKRDSRLITIYELKIIKYIDDELELEISCSKGTYIRTLIEDIGEKLGCSAHVAALRRLQVAHCSINKMITLDQINNLYSVFIKTGFSLKELVNQLILPIDSQLSHLPMINLLPDLANKFKQGQSIIFIDKTIQEGFVRVIESKLCKFIGVAKIINNYMYPHRLLNNYLDDKQI</sequence>
<comment type="similarity">
    <text evidence="2 5">Belongs to the pseudouridine synthase TruB family. Type 1 subfamily.</text>
</comment>
<dbReference type="RefSeq" id="WP_136132448.1">
    <property type="nucleotide sequence ID" value="NZ_PDKR01000002.1"/>
</dbReference>
<keyword evidence="3 5" id="KW-0819">tRNA processing</keyword>
<dbReference type="Pfam" id="PF16198">
    <property type="entry name" value="TruB_C_2"/>
    <property type="match status" value="1"/>
</dbReference>
<comment type="caution">
    <text evidence="9">The sequence shown here is derived from an EMBL/GenBank/DDBJ whole genome shotgun (WGS) entry which is preliminary data.</text>
</comment>
<comment type="caution">
    <text evidence="5">Lacks conserved residue(s) required for the propagation of feature annotation.</text>
</comment>
<evidence type="ECO:0000256" key="4">
    <source>
        <dbReference type="ARBA" id="ARBA00023235"/>
    </source>
</evidence>
<dbReference type="GO" id="GO:0160148">
    <property type="term" value="F:tRNA pseudouridine(55) synthase activity"/>
    <property type="evidence" value="ECO:0007669"/>
    <property type="project" value="UniProtKB-EC"/>
</dbReference>
<dbReference type="SUPFAM" id="SSF55120">
    <property type="entry name" value="Pseudouridine synthase"/>
    <property type="match status" value="1"/>
</dbReference>
<feature type="binding site" evidence="5">
    <location>
        <position position="198"/>
    </location>
    <ligand>
        <name>substrate</name>
    </ligand>
</feature>
<dbReference type="Pfam" id="PF01509">
    <property type="entry name" value="TruB_N"/>
    <property type="match status" value="1"/>
</dbReference>
<dbReference type="InterPro" id="IPR002501">
    <property type="entry name" value="PsdUridine_synth_N"/>
</dbReference>
<feature type="domain" description="tRNA pseudouridine synthase II TruB subfamily 1 C-terminal" evidence="7">
    <location>
        <begin position="250"/>
        <end position="307"/>
    </location>
</feature>
<dbReference type="InterPro" id="IPR020103">
    <property type="entry name" value="PsdUridine_synth_cat_dom_sf"/>
</dbReference>
<dbReference type="PANTHER" id="PTHR13767:SF2">
    <property type="entry name" value="PSEUDOURIDYLATE SYNTHASE TRUB1"/>
    <property type="match status" value="1"/>
</dbReference>
<evidence type="ECO:0000313" key="9">
    <source>
        <dbReference type="EMBL" id="PPI88612.1"/>
    </source>
</evidence>
<dbReference type="AlphaFoldDB" id="A0A2P5T240"/>
<evidence type="ECO:0000259" key="6">
    <source>
        <dbReference type="Pfam" id="PF01509"/>
    </source>
</evidence>
<evidence type="ECO:0000256" key="1">
    <source>
        <dbReference type="ARBA" id="ARBA00000385"/>
    </source>
</evidence>
<feature type="active site" description="Nucleophile" evidence="5">
    <location>
        <position position="46"/>
    </location>
</feature>
<dbReference type="GO" id="GO:0003723">
    <property type="term" value="F:RNA binding"/>
    <property type="evidence" value="ECO:0007669"/>
    <property type="project" value="InterPro"/>
</dbReference>
<dbReference type="InterPro" id="IPR036974">
    <property type="entry name" value="PUA_sf"/>
</dbReference>
<reference evidence="9 10" key="1">
    <citation type="journal article" date="2018" name="Genome Biol. Evol.">
        <title>Cladogenesis and Genomic Streamlining in Extracellular Endosymbionts of Tropical Stink Bugs.</title>
        <authorList>
            <person name="Otero-Bravo A."/>
            <person name="Goffredi S."/>
            <person name="Sabree Z.L."/>
        </authorList>
    </citation>
    <scope>NUCLEOTIDE SEQUENCE [LARGE SCALE GENOMIC DNA]</scope>
    <source>
        <strain evidence="9 10">SoEO</strain>
    </source>
</reference>
<dbReference type="OrthoDB" id="9802309at2"/>
<evidence type="ECO:0000256" key="2">
    <source>
        <dbReference type="ARBA" id="ARBA00005642"/>
    </source>
</evidence>
<evidence type="ECO:0000259" key="8">
    <source>
        <dbReference type="Pfam" id="PF16198"/>
    </source>
</evidence>
<gene>
    <name evidence="5" type="primary">truB</name>
    <name evidence="9" type="ORF">CRV09_01765</name>
</gene>
<feature type="domain" description="tRNA pseudouridylate synthase B C-terminal" evidence="8">
    <location>
        <begin position="179"/>
        <end position="246"/>
    </location>
</feature>
<name>A0A2P5T240_9GAMM</name>
<dbReference type="InterPro" id="IPR014780">
    <property type="entry name" value="tRNA_psdUridine_synth_TruB"/>
</dbReference>
<protein>
    <recommendedName>
        <fullName evidence="5">tRNA pseudouridine synthase B</fullName>
        <ecNumber evidence="5">5.4.99.25</ecNumber>
    </recommendedName>
    <alternativeName>
        <fullName evidence="5">tRNA pseudouridine(55) synthase</fullName>
        <shortName evidence="5">Psi55 synthase</shortName>
    </alternativeName>
    <alternativeName>
        <fullName evidence="5">tRNA pseudouridylate synthase</fullName>
    </alternativeName>
    <alternativeName>
        <fullName evidence="5">tRNA-uridine isomerase</fullName>
    </alternativeName>
</protein>
<dbReference type="InterPro" id="IPR032819">
    <property type="entry name" value="TruB_C"/>
</dbReference>
<keyword evidence="4 5" id="KW-0413">Isomerase</keyword>
<accession>A0A2P5T240</accession>
<dbReference type="HAMAP" id="MF_01080">
    <property type="entry name" value="TruB_bact"/>
    <property type="match status" value="1"/>
</dbReference>
<feature type="binding site" evidence="5">
    <location>
        <position position="177"/>
    </location>
    <ligand>
        <name>substrate</name>
    </ligand>
</feature>
<evidence type="ECO:0000313" key="10">
    <source>
        <dbReference type="Proteomes" id="UP000295937"/>
    </source>
</evidence>
<organism evidence="9 10">
    <name type="scientific">Candidatus Pantoea edessiphila</name>
    <dbReference type="NCBI Taxonomy" id="2044610"/>
    <lineage>
        <taxon>Bacteria</taxon>
        <taxon>Pseudomonadati</taxon>
        <taxon>Pseudomonadota</taxon>
        <taxon>Gammaproteobacteria</taxon>
        <taxon>Enterobacterales</taxon>
        <taxon>Erwiniaceae</taxon>
        <taxon>Pantoea</taxon>
    </lineage>
</organism>
<evidence type="ECO:0000256" key="3">
    <source>
        <dbReference type="ARBA" id="ARBA00022694"/>
    </source>
</evidence>
<feature type="domain" description="Pseudouridine synthase II N-terminal" evidence="6">
    <location>
        <begin position="31"/>
        <end position="178"/>
    </location>
</feature>
<dbReference type="Proteomes" id="UP000295937">
    <property type="component" value="Unassembled WGS sequence"/>
</dbReference>
<evidence type="ECO:0000256" key="5">
    <source>
        <dbReference type="HAMAP-Rule" id="MF_01080"/>
    </source>
</evidence>